<reference evidence="3" key="1">
    <citation type="journal article" date="2015" name="BMC Genomics">
        <title>Draft genome of a commonly misdiagnosed multidrug resistant pathogen Candida auris.</title>
        <authorList>
            <person name="Chatterjee S."/>
            <person name="Alampalli S.V."/>
            <person name="Nageshan R.K."/>
            <person name="Chettiar S.T."/>
            <person name="Joshi S."/>
            <person name="Tatu U.S."/>
        </authorList>
    </citation>
    <scope>NUCLEOTIDE SEQUENCE [LARGE SCALE GENOMIC DNA]</scope>
    <source>
        <strain evidence="3">6684</strain>
    </source>
</reference>
<evidence type="ECO:0000256" key="1">
    <source>
        <dbReference type="SAM" id="MobiDB-lite"/>
    </source>
</evidence>
<feature type="region of interest" description="Disordered" evidence="1">
    <location>
        <begin position="269"/>
        <end position="314"/>
    </location>
</feature>
<dbReference type="Proteomes" id="UP000037122">
    <property type="component" value="Unassembled WGS sequence"/>
</dbReference>
<dbReference type="VEuPathDB" id="FungiDB:B9J08_000490"/>
<dbReference type="VEuPathDB" id="FungiDB:CJI96_0003601"/>
<dbReference type="VEuPathDB" id="FungiDB:QG37_03377"/>
<protein>
    <recommendedName>
        <fullName evidence="4">Copper-fist domain-containing protein</fullName>
    </recommendedName>
</protein>
<dbReference type="VEuPathDB" id="FungiDB:CJJ09_002458"/>
<accession>A0A0L0P0X8</accession>
<feature type="region of interest" description="Disordered" evidence="1">
    <location>
        <begin position="121"/>
        <end position="159"/>
    </location>
</feature>
<feature type="region of interest" description="Disordered" evidence="1">
    <location>
        <begin position="196"/>
        <end position="216"/>
    </location>
</feature>
<evidence type="ECO:0000313" key="3">
    <source>
        <dbReference type="Proteomes" id="UP000037122"/>
    </source>
</evidence>
<sequence length="469" mass="51755">MIKPKGRPASQCLHCRESRKLKNTHSSCSCGKKGKSPGQHLASCLCHKNSHCTCPLKEKKDTRARSRVHDSSQSVDFTKREDLNDSTHRIKEDKDLLIEDVLIPFETDRGLLDFFQDSNKMPSTESQVNEVNASSQSIAPEEKHSSDAFEQLPNPPSDADLDLMENMFPLFPLVGANSFDNSKSLPLLPMPTVNNDFLSNSQEHSGSNNSASLQTDSRVEYQDLRSHTIGRTEASQHASTLGANHFSQMPHISTHNPLPLRASMPVVSSQNVASARPKRPESVLSLASTSSNTSKQNLLDGSGQPPQGISKLSSTAAFPPYHHVEVGSADELSKSYYDTSNIFSDGHLLSFASDQEDLHTVGRTFSMGATPQSSLPSRQPLQLRRKTSLSRSHSQLHHNHGLLNWDRTLMPLKTVTAREDLVSQEQSVEKVSESMMLNDPLMNEIWLSSAENGGLITASKNFGIKEKHQ</sequence>
<dbReference type="VEuPathDB" id="FungiDB:CJJ07_004638"/>
<organism evidence="2 3">
    <name type="scientific">Candidozyma auris</name>
    <name type="common">Yeast</name>
    <name type="synonym">Candida auris</name>
    <dbReference type="NCBI Taxonomy" id="498019"/>
    <lineage>
        <taxon>Eukaryota</taxon>
        <taxon>Fungi</taxon>
        <taxon>Dikarya</taxon>
        <taxon>Ascomycota</taxon>
        <taxon>Saccharomycotina</taxon>
        <taxon>Pichiomycetes</taxon>
        <taxon>Metschnikowiaceae</taxon>
        <taxon>Candidozyma</taxon>
    </lineage>
</organism>
<feature type="compositionally biased region" description="Polar residues" evidence="1">
    <location>
        <begin position="121"/>
        <end position="138"/>
    </location>
</feature>
<proteinExistence type="predicted"/>
<evidence type="ECO:0000313" key="2">
    <source>
        <dbReference type="EMBL" id="KND99944.1"/>
    </source>
</evidence>
<dbReference type="VEuPathDB" id="FungiDB:CJI97_000490"/>
<dbReference type="AlphaFoldDB" id="A0A0L0P0X8"/>
<comment type="caution">
    <text evidence="2">The sequence shown here is derived from an EMBL/GenBank/DDBJ whole genome shotgun (WGS) entry which is preliminary data.</text>
</comment>
<feature type="compositionally biased region" description="Polar residues" evidence="1">
    <location>
        <begin position="285"/>
        <end position="314"/>
    </location>
</feature>
<gene>
    <name evidence="2" type="ORF">QG37_03377</name>
</gene>
<evidence type="ECO:0008006" key="4">
    <source>
        <dbReference type="Google" id="ProtNLM"/>
    </source>
</evidence>
<name>A0A0L0P0X8_CANAR</name>
<dbReference type="EMBL" id="LGST01000021">
    <property type="protein sequence ID" value="KND99944.1"/>
    <property type="molecule type" value="Genomic_DNA"/>
</dbReference>